<protein>
    <submittedName>
        <fullName evidence="3">Uncharacterized protein</fullName>
    </submittedName>
</protein>
<keyword evidence="2" id="KW-1185">Reference proteome</keyword>
<sequence length="114" mass="12664">MLTNSGLIIEDNWKLSKESAVGLTSAYLFWNDRRSDLMQLLLTPAYLESKRIEAVSQNNKIYYGNNIPNFFLPATLSVQDDVPASIHTGSASGCPHLAQKSAIRQDPKKPVQKS</sequence>
<evidence type="ECO:0000256" key="1">
    <source>
        <dbReference type="SAM" id="MobiDB-lite"/>
    </source>
</evidence>
<accession>A0A915HGQ8</accession>
<dbReference type="WBParaSite" id="nRc.2.0.1.t01202-RA">
    <property type="protein sequence ID" value="nRc.2.0.1.t01202-RA"/>
    <property type="gene ID" value="nRc.2.0.1.g01202"/>
</dbReference>
<organism evidence="2 3">
    <name type="scientific">Romanomermis culicivorax</name>
    <name type="common">Nematode worm</name>
    <dbReference type="NCBI Taxonomy" id="13658"/>
    <lineage>
        <taxon>Eukaryota</taxon>
        <taxon>Metazoa</taxon>
        <taxon>Ecdysozoa</taxon>
        <taxon>Nematoda</taxon>
        <taxon>Enoplea</taxon>
        <taxon>Dorylaimia</taxon>
        <taxon>Mermithida</taxon>
        <taxon>Mermithoidea</taxon>
        <taxon>Mermithidae</taxon>
        <taxon>Romanomermis</taxon>
    </lineage>
</organism>
<dbReference type="Proteomes" id="UP000887565">
    <property type="component" value="Unplaced"/>
</dbReference>
<proteinExistence type="predicted"/>
<feature type="compositionally biased region" description="Basic and acidic residues" evidence="1">
    <location>
        <begin position="103"/>
        <end position="114"/>
    </location>
</feature>
<reference evidence="3" key="1">
    <citation type="submission" date="2022-11" db="UniProtKB">
        <authorList>
            <consortium name="WormBaseParasite"/>
        </authorList>
    </citation>
    <scope>IDENTIFICATION</scope>
</reference>
<feature type="region of interest" description="Disordered" evidence="1">
    <location>
        <begin position="89"/>
        <end position="114"/>
    </location>
</feature>
<dbReference type="AlphaFoldDB" id="A0A915HGQ8"/>
<evidence type="ECO:0000313" key="2">
    <source>
        <dbReference type="Proteomes" id="UP000887565"/>
    </source>
</evidence>
<name>A0A915HGQ8_ROMCU</name>
<evidence type="ECO:0000313" key="3">
    <source>
        <dbReference type="WBParaSite" id="nRc.2.0.1.t01202-RA"/>
    </source>
</evidence>